<feature type="active site" description="Cysteine persulfide intermediate" evidence="10">
    <location>
        <position position="326"/>
    </location>
</feature>
<accession>A0ABX2ILG6</accession>
<dbReference type="Proteomes" id="UP000778523">
    <property type="component" value="Unassembled WGS sequence"/>
</dbReference>
<sequence length="402" mass="44238">MPRPIYLDYSATTPVDPRVLAKMIPWLSENFGNPASRSHAYGWAAEEAVEIAREQVASLIGADPREIVWTSGATESNNLAIKGAARFHSARGKHLITVKTEHKSVLDTCRELERDGFEITWLDVQENGLIDFDVFAAAIRPDTILASVMLVNNEIGVIQDIARLGTLCREKGVIFHVDAAQATGKVAIDLASLPVDMMSLSAHKTYGPKGIGALYVSRKPRVRIDALIHGGGHERGMRSGTLPTHQIVGMGEAYWIARENMGADNERARWLRDRLMQGLMKLDQVFVNGDMDQRVPHNLNLSFNFVEGESLLMGIKDVAVSSGSACTSASLEPSYVLRALGRSDELAHSSIRFSIGRFTTQDEIDAVIEKISASVSKLRELSPLWDMHRDGIDLSTVQWAAH</sequence>
<dbReference type="InterPro" id="IPR015422">
    <property type="entry name" value="PyrdxlP-dep_Trfase_small"/>
</dbReference>
<evidence type="ECO:0000256" key="2">
    <source>
        <dbReference type="ARBA" id="ARBA00006490"/>
    </source>
</evidence>
<evidence type="ECO:0000256" key="1">
    <source>
        <dbReference type="ARBA" id="ARBA00001933"/>
    </source>
</evidence>
<dbReference type="PANTHER" id="PTHR11601">
    <property type="entry name" value="CYSTEINE DESULFURYLASE FAMILY MEMBER"/>
    <property type="match status" value="1"/>
</dbReference>
<feature type="binding site" evidence="10">
    <location>
        <begin position="201"/>
        <end position="203"/>
    </location>
    <ligand>
        <name>pyridoxal 5'-phosphate</name>
        <dbReference type="ChEBI" id="CHEBI:597326"/>
    </ligand>
</feature>
<reference evidence="13 14" key="1">
    <citation type="submission" date="2020-06" db="EMBL/GenBank/DDBJ databases">
        <title>Draft genome of Uliginosibacterium sp. IMCC34675.</title>
        <authorList>
            <person name="Song J."/>
        </authorList>
    </citation>
    <scope>NUCLEOTIDE SEQUENCE [LARGE SCALE GENOMIC DNA]</scope>
    <source>
        <strain evidence="13 14">IMCC34675</strain>
    </source>
</reference>
<evidence type="ECO:0000256" key="10">
    <source>
        <dbReference type="HAMAP-Rule" id="MF_00331"/>
    </source>
</evidence>
<evidence type="ECO:0000313" key="14">
    <source>
        <dbReference type="Proteomes" id="UP000778523"/>
    </source>
</evidence>
<dbReference type="InterPro" id="IPR015424">
    <property type="entry name" value="PyrdxlP-dep_Trfase"/>
</dbReference>
<feature type="binding site" evidence="10">
    <location>
        <position position="181"/>
    </location>
    <ligand>
        <name>pyridoxal 5'-phosphate</name>
        <dbReference type="ChEBI" id="CHEBI:597326"/>
    </ligand>
</feature>
<dbReference type="SUPFAM" id="SSF53383">
    <property type="entry name" value="PLP-dependent transferases"/>
    <property type="match status" value="1"/>
</dbReference>
<protein>
    <recommendedName>
        <fullName evidence="10">Cysteine desulfurase IscS</fullName>
        <ecNumber evidence="10">2.8.1.7</ecNumber>
    </recommendedName>
</protein>
<organism evidence="13 14">
    <name type="scientific">Uliginosibacterium aquaticum</name>
    <dbReference type="NCBI Taxonomy" id="2731212"/>
    <lineage>
        <taxon>Bacteria</taxon>
        <taxon>Pseudomonadati</taxon>
        <taxon>Pseudomonadota</taxon>
        <taxon>Betaproteobacteria</taxon>
        <taxon>Rhodocyclales</taxon>
        <taxon>Zoogloeaceae</taxon>
        <taxon>Uliginosibacterium</taxon>
    </lineage>
</organism>
<dbReference type="EMBL" id="JABCSC020000002">
    <property type="protein sequence ID" value="NSL54880.1"/>
    <property type="molecule type" value="Genomic_DNA"/>
</dbReference>
<feature type="domain" description="Aminotransferase class V" evidence="12">
    <location>
        <begin position="5"/>
        <end position="367"/>
    </location>
</feature>
<keyword evidence="3 10" id="KW-0808">Transferase</keyword>
<comment type="caution">
    <text evidence="13">The sequence shown here is derived from an EMBL/GenBank/DDBJ whole genome shotgun (WGS) entry which is preliminary data.</text>
</comment>
<comment type="cofactor">
    <cofactor evidence="1 10 11">
        <name>pyridoxal 5'-phosphate</name>
        <dbReference type="ChEBI" id="CHEBI:597326"/>
    </cofactor>
</comment>
<dbReference type="GO" id="GO:0031071">
    <property type="term" value="F:cysteine desulfurase activity"/>
    <property type="evidence" value="ECO:0007669"/>
    <property type="project" value="UniProtKB-EC"/>
</dbReference>
<evidence type="ECO:0000256" key="8">
    <source>
        <dbReference type="ARBA" id="ARBA00023014"/>
    </source>
</evidence>
<comment type="subunit">
    <text evidence="10">Homodimer. Forms a heterotetramer with IscU, interacts with other sulfur acceptors.</text>
</comment>
<feature type="modified residue" description="N6-(pyridoxal phosphate)lysine" evidence="10">
    <location>
        <position position="204"/>
    </location>
</feature>
<dbReference type="PROSITE" id="PS00595">
    <property type="entry name" value="AA_TRANSFER_CLASS_5"/>
    <property type="match status" value="1"/>
</dbReference>
<evidence type="ECO:0000313" key="13">
    <source>
        <dbReference type="EMBL" id="NSL54880.1"/>
    </source>
</evidence>
<feature type="binding site" evidence="10">
    <location>
        <position position="153"/>
    </location>
    <ligand>
        <name>pyridoxal 5'-phosphate</name>
        <dbReference type="ChEBI" id="CHEBI:597326"/>
    </ligand>
</feature>
<proteinExistence type="inferred from homology"/>
<evidence type="ECO:0000256" key="6">
    <source>
        <dbReference type="ARBA" id="ARBA00022898"/>
    </source>
</evidence>
<comment type="similarity">
    <text evidence="2 10">Belongs to the class-V pyridoxal-phosphate-dependent aminotransferase family. NifS/IscS subfamily.</text>
</comment>
<dbReference type="Gene3D" id="3.90.1150.10">
    <property type="entry name" value="Aspartate Aminotransferase, domain 1"/>
    <property type="match status" value="1"/>
</dbReference>
<name>A0ABX2ILG6_9RHOO</name>
<feature type="binding site" evidence="10">
    <location>
        <begin position="73"/>
        <end position="74"/>
    </location>
    <ligand>
        <name>pyridoxal 5'-phosphate</name>
        <dbReference type="ChEBI" id="CHEBI:597326"/>
    </ligand>
</feature>
<feature type="binding site" description="via persulfide group" evidence="10">
    <location>
        <position position="326"/>
    </location>
    <ligand>
        <name>[2Fe-2S] cluster</name>
        <dbReference type="ChEBI" id="CHEBI:190135"/>
        <note>ligand shared with IscU</note>
    </ligand>
</feature>
<keyword evidence="7 10" id="KW-0408">Iron</keyword>
<evidence type="ECO:0000256" key="5">
    <source>
        <dbReference type="ARBA" id="ARBA00022723"/>
    </source>
</evidence>
<evidence type="ECO:0000256" key="11">
    <source>
        <dbReference type="RuleBase" id="RU004504"/>
    </source>
</evidence>
<comment type="pathway">
    <text evidence="10">Cofactor biosynthesis; iron-sulfur cluster biosynthesis.</text>
</comment>
<dbReference type="NCBIfam" id="NF010611">
    <property type="entry name" value="PRK14012.1"/>
    <property type="match status" value="1"/>
</dbReference>
<dbReference type="Pfam" id="PF00266">
    <property type="entry name" value="Aminotran_5"/>
    <property type="match status" value="1"/>
</dbReference>
<dbReference type="Gene3D" id="3.40.640.10">
    <property type="entry name" value="Type I PLP-dependent aspartate aminotransferase-like (Major domain)"/>
    <property type="match status" value="1"/>
</dbReference>
<comment type="catalytic activity">
    <reaction evidence="9 10">
        <text>(sulfur carrier)-H + L-cysteine = (sulfur carrier)-SH + L-alanine</text>
        <dbReference type="Rhea" id="RHEA:43892"/>
        <dbReference type="Rhea" id="RHEA-COMP:14737"/>
        <dbReference type="Rhea" id="RHEA-COMP:14739"/>
        <dbReference type="ChEBI" id="CHEBI:29917"/>
        <dbReference type="ChEBI" id="CHEBI:35235"/>
        <dbReference type="ChEBI" id="CHEBI:57972"/>
        <dbReference type="ChEBI" id="CHEBI:64428"/>
        <dbReference type="EC" id="2.8.1.7"/>
    </reaction>
</comment>
<dbReference type="InterPro" id="IPR000192">
    <property type="entry name" value="Aminotrans_V_dom"/>
</dbReference>
<evidence type="ECO:0000256" key="7">
    <source>
        <dbReference type="ARBA" id="ARBA00023004"/>
    </source>
</evidence>
<dbReference type="InterPro" id="IPR020578">
    <property type="entry name" value="Aminotrans_V_PyrdxlP_BS"/>
</dbReference>
<feature type="binding site" evidence="10">
    <location>
        <position position="241"/>
    </location>
    <ligand>
        <name>pyridoxal 5'-phosphate</name>
        <dbReference type="ChEBI" id="CHEBI:597326"/>
    </ligand>
</feature>
<dbReference type="EC" id="2.8.1.7" evidence="10"/>
<dbReference type="InterPro" id="IPR015421">
    <property type="entry name" value="PyrdxlP-dep_Trfase_major"/>
</dbReference>
<keyword evidence="5 10" id="KW-0479">Metal-binding</keyword>
<keyword evidence="4 10" id="KW-0001">2Fe-2S</keyword>
<evidence type="ECO:0000256" key="3">
    <source>
        <dbReference type="ARBA" id="ARBA00022679"/>
    </source>
</evidence>
<dbReference type="PANTHER" id="PTHR11601:SF34">
    <property type="entry name" value="CYSTEINE DESULFURASE"/>
    <property type="match status" value="1"/>
</dbReference>
<keyword evidence="6 10" id="KW-0663">Pyridoxal phosphate</keyword>
<dbReference type="RefSeq" id="WP_170021976.1">
    <property type="nucleotide sequence ID" value="NZ_JABCSC020000002.1"/>
</dbReference>
<keyword evidence="14" id="KW-1185">Reference proteome</keyword>
<dbReference type="InterPro" id="IPR010240">
    <property type="entry name" value="Cys_deSase_IscS"/>
</dbReference>
<keyword evidence="8 10" id="KW-0411">Iron-sulfur</keyword>
<keyword evidence="10" id="KW-0963">Cytoplasm</keyword>
<dbReference type="HAMAP" id="MF_00331">
    <property type="entry name" value="Cys_desulf_IscS"/>
    <property type="match status" value="1"/>
</dbReference>
<dbReference type="PIRSF" id="PIRSF005572">
    <property type="entry name" value="NifS"/>
    <property type="match status" value="1"/>
</dbReference>
<evidence type="ECO:0000256" key="4">
    <source>
        <dbReference type="ARBA" id="ARBA00022714"/>
    </source>
</evidence>
<dbReference type="NCBIfam" id="TIGR02006">
    <property type="entry name" value="IscS"/>
    <property type="match status" value="1"/>
</dbReference>
<comment type="function">
    <text evidence="10">Master enzyme that delivers sulfur to a number of partners involved in Fe-S cluster assembly, tRNA modification or cofactor biosynthesis. Catalyzes the removal of elemental sulfur atoms from cysteine to produce alanine. Functions as a sulfur delivery protein for Fe-S cluster synthesis onto IscU, an Fe-S scaffold assembly protein, as well as other S acceptor proteins.</text>
</comment>
<evidence type="ECO:0000256" key="9">
    <source>
        <dbReference type="ARBA" id="ARBA00050776"/>
    </source>
</evidence>
<dbReference type="InterPro" id="IPR016454">
    <property type="entry name" value="Cysteine_dSase"/>
</dbReference>
<comment type="subcellular location">
    <subcellularLocation>
        <location evidence="10">Cytoplasm</location>
    </subcellularLocation>
</comment>
<evidence type="ECO:0000259" key="12">
    <source>
        <dbReference type="Pfam" id="PF00266"/>
    </source>
</evidence>
<gene>
    <name evidence="10" type="primary">iscS</name>
    <name evidence="13" type="ORF">HJ583_007580</name>
</gene>